<dbReference type="VEuPathDB" id="VectorBase:SSCA007490"/>
<evidence type="ECO:0000313" key="1">
    <source>
        <dbReference type="EMBL" id="KPM05942.1"/>
    </source>
</evidence>
<gene>
    <name evidence="1" type="ORF">QR98_0044150</name>
</gene>
<accession>A0A132A4P7</accession>
<organism evidence="1 2">
    <name type="scientific">Sarcoptes scabiei</name>
    <name type="common">Itch mite</name>
    <name type="synonym">Acarus scabiei</name>
    <dbReference type="NCBI Taxonomy" id="52283"/>
    <lineage>
        <taxon>Eukaryota</taxon>
        <taxon>Metazoa</taxon>
        <taxon>Ecdysozoa</taxon>
        <taxon>Arthropoda</taxon>
        <taxon>Chelicerata</taxon>
        <taxon>Arachnida</taxon>
        <taxon>Acari</taxon>
        <taxon>Acariformes</taxon>
        <taxon>Sarcoptiformes</taxon>
        <taxon>Astigmata</taxon>
        <taxon>Psoroptidia</taxon>
        <taxon>Sarcoptoidea</taxon>
        <taxon>Sarcoptidae</taxon>
        <taxon>Sarcoptinae</taxon>
        <taxon>Sarcoptes</taxon>
    </lineage>
</organism>
<sequence length="68" mass="7855">MKAKKIEADYLRPSRSSPMATSQIRSRGIWANIALECKFFFPQPSSLLYGEIEMMKERPDEIETCITI</sequence>
<dbReference type="Proteomes" id="UP000616769">
    <property type="component" value="Unassembled WGS sequence"/>
</dbReference>
<comment type="caution">
    <text evidence="1">The sequence shown here is derived from an EMBL/GenBank/DDBJ whole genome shotgun (WGS) entry which is preliminary data.</text>
</comment>
<dbReference type="EMBL" id="JXLN01010567">
    <property type="protein sequence ID" value="KPM05942.1"/>
    <property type="molecule type" value="Genomic_DNA"/>
</dbReference>
<reference evidence="1 2" key="1">
    <citation type="journal article" date="2015" name="Parasit. Vectors">
        <title>Draft genome of the scabies mite.</title>
        <authorList>
            <person name="Rider S.D.Jr."/>
            <person name="Morgan M.S."/>
            <person name="Arlian L.G."/>
        </authorList>
    </citation>
    <scope>NUCLEOTIDE SEQUENCE [LARGE SCALE GENOMIC DNA]</scope>
    <source>
        <strain evidence="1">Arlian Lab</strain>
    </source>
</reference>
<evidence type="ECO:0000313" key="2">
    <source>
        <dbReference type="Proteomes" id="UP000616769"/>
    </source>
</evidence>
<dbReference type="AlphaFoldDB" id="A0A132A4P7"/>
<name>A0A132A4P7_SARSC</name>
<proteinExistence type="predicted"/>
<protein>
    <submittedName>
        <fullName evidence="1">Uncharacterized protein</fullName>
    </submittedName>
</protein>